<sequence>MSRVPYPPCNGCTCTGNRCRIEFPDPNIKLEWPELVGVNEKVAKAKIESTNPFVTVVVLYDGFIPLTDVCCNRVYLFANHPNGVVTKVPQIG</sequence>
<dbReference type="InterPro" id="IPR000864">
    <property type="entry name" value="Prot_inh_pot1"/>
</dbReference>
<gene>
    <name evidence="4" type="ORF">A4A49_28463</name>
</gene>
<evidence type="ECO:0000313" key="5">
    <source>
        <dbReference type="Proteomes" id="UP000187609"/>
    </source>
</evidence>
<dbReference type="SMR" id="A0A314LC98"/>
<dbReference type="PANTHER" id="PTHR33091">
    <property type="entry name" value="PROTEIN, PUTATIVE, EXPRESSED-RELATED"/>
    <property type="match status" value="1"/>
</dbReference>
<dbReference type="Gene3D" id="3.30.10.10">
    <property type="entry name" value="Trypsin Inhibitor V, subunit A"/>
    <property type="match status" value="1"/>
</dbReference>
<dbReference type="Proteomes" id="UP000187609">
    <property type="component" value="Unassembled WGS sequence"/>
</dbReference>
<protein>
    <submittedName>
        <fullName evidence="4">Uncharacterized protein</fullName>
    </submittedName>
</protein>
<evidence type="ECO:0000256" key="3">
    <source>
        <dbReference type="ARBA" id="ARBA00022900"/>
    </source>
</evidence>
<evidence type="ECO:0000256" key="2">
    <source>
        <dbReference type="ARBA" id="ARBA00022690"/>
    </source>
</evidence>
<name>A0A314LC98_NICAT</name>
<comment type="caution">
    <text evidence="4">The sequence shown here is derived from an EMBL/GenBank/DDBJ whole genome shotgun (WGS) entry which is preliminary data.</text>
</comment>
<dbReference type="InterPro" id="IPR036354">
    <property type="entry name" value="Prot_inh_pot1_sf"/>
</dbReference>
<proteinExistence type="inferred from homology"/>
<dbReference type="GO" id="GO:0009611">
    <property type="term" value="P:response to wounding"/>
    <property type="evidence" value="ECO:0007669"/>
    <property type="project" value="InterPro"/>
</dbReference>
<keyword evidence="5" id="KW-1185">Reference proteome</keyword>
<comment type="similarity">
    <text evidence="1">Belongs to the protease inhibitor I13 (potato type I serine protease inhibitor) family.</text>
</comment>
<keyword evidence="3" id="KW-0722">Serine protease inhibitor</keyword>
<dbReference type="AlphaFoldDB" id="A0A314LC98"/>
<evidence type="ECO:0000313" key="4">
    <source>
        <dbReference type="EMBL" id="OIT38384.1"/>
    </source>
</evidence>
<dbReference type="GO" id="GO:0004867">
    <property type="term" value="F:serine-type endopeptidase inhibitor activity"/>
    <property type="evidence" value="ECO:0007669"/>
    <property type="project" value="UniProtKB-KW"/>
</dbReference>
<dbReference type="PANTHER" id="PTHR33091:SF29">
    <property type="entry name" value="SUBTILISIN INHIBITOR 1"/>
    <property type="match status" value="1"/>
</dbReference>
<evidence type="ECO:0000256" key="1">
    <source>
        <dbReference type="ARBA" id="ARBA00008210"/>
    </source>
</evidence>
<reference evidence="4" key="1">
    <citation type="submission" date="2016-11" db="EMBL/GenBank/DDBJ databases">
        <title>The genome of Nicotiana attenuata.</title>
        <authorList>
            <person name="Xu S."/>
            <person name="Brockmoeller T."/>
            <person name="Gaquerel E."/>
            <person name="Navarro A."/>
            <person name="Kuhl H."/>
            <person name="Gase K."/>
            <person name="Ling Z."/>
            <person name="Zhou W."/>
            <person name="Kreitzer C."/>
            <person name="Stanke M."/>
            <person name="Tang H."/>
            <person name="Lyons E."/>
            <person name="Pandey P."/>
            <person name="Pandey S.P."/>
            <person name="Timmermann B."/>
            <person name="Baldwin I.T."/>
        </authorList>
    </citation>
    <scope>NUCLEOTIDE SEQUENCE [LARGE SCALE GENOMIC DNA]</scope>
    <source>
        <strain evidence="4">UT</strain>
    </source>
</reference>
<dbReference type="Pfam" id="PF00280">
    <property type="entry name" value="potato_inhibit"/>
    <property type="match status" value="1"/>
</dbReference>
<accession>A0A314LC98</accession>
<organism evidence="4 5">
    <name type="scientific">Nicotiana attenuata</name>
    <name type="common">Coyote tobacco</name>
    <dbReference type="NCBI Taxonomy" id="49451"/>
    <lineage>
        <taxon>Eukaryota</taxon>
        <taxon>Viridiplantae</taxon>
        <taxon>Streptophyta</taxon>
        <taxon>Embryophyta</taxon>
        <taxon>Tracheophyta</taxon>
        <taxon>Spermatophyta</taxon>
        <taxon>Magnoliopsida</taxon>
        <taxon>eudicotyledons</taxon>
        <taxon>Gunneridae</taxon>
        <taxon>Pentapetalae</taxon>
        <taxon>asterids</taxon>
        <taxon>lamiids</taxon>
        <taxon>Solanales</taxon>
        <taxon>Solanaceae</taxon>
        <taxon>Nicotianoideae</taxon>
        <taxon>Nicotianeae</taxon>
        <taxon>Nicotiana</taxon>
    </lineage>
</organism>
<dbReference type="SUPFAM" id="SSF54654">
    <property type="entry name" value="CI-2 family of serine protease inhibitors"/>
    <property type="match status" value="1"/>
</dbReference>
<dbReference type="Gramene" id="OIT38384">
    <property type="protein sequence ID" value="OIT38384"/>
    <property type="gene ID" value="A4A49_28463"/>
</dbReference>
<keyword evidence="2" id="KW-0646">Protease inhibitor</keyword>
<dbReference type="EMBL" id="MJEQ01000210">
    <property type="protein sequence ID" value="OIT38384.1"/>
    <property type="molecule type" value="Genomic_DNA"/>
</dbReference>